<comment type="caution">
    <text evidence="2">The sequence shown here is derived from an EMBL/GenBank/DDBJ whole genome shotgun (WGS) entry which is preliminary data.</text>
</comment>
<dbReference type="Proteomes" id="UP000823388">
    <property type="component" value="Chromosome 7N"/>
</dbReference>
<dbReference type="AlphaFoldDB" id="A0A8T0Q2A8"/>
<evidence type="ECO:0000313" key="2">
    <source>
        <dbReference type="EMBL" id="KAG2568000.1"/>
    </source>
</evidence>
<feature type="compositionally biased region" description="Basic and acidic residues" evidence="1">
    <location>
        <begin position="183"/>
        <end position="197"/>
    </location>
</feature>
<gene>
    <name evidence="2" type="ORF">PVAP13_7NG284400</name>
</gene>
<dbReference type="EMBL" id="CM029050">
    <property type="protein sequence ID" value="KAG2568000.1"/>
    <property type="molecule type" value="Genomic_DNA"/>
</dbReference>
<protein>
    <submittedName>
        <fullName evidence="2">Uncharacterized protein</fullName>
    </submittedName>
</protein>
<sequence length="251" mass="27679">MLEKEKERSLSEKCVCFAGHHAVDSEASFTCAHVEGRQGSLRHRCALLLPPGHRWLLGLRKPDPSERHPERPVQVPQPRCVPAGAGDHHAAGDHQLPDHVPDLRHARVRQHGGRVRAPEEPSVPPVAALGLPRLLRRRQLPHRRRAAVPVGARRRPGRDRASRHAGVPVLHVGGHQEAAQGHGDVERQLGSGHPRDEHKLCAHSREPLGSRGERLACQVLQACGCPVNACKIVKNSGSRFLMKYDVWCCVP</sequence>
<proteinExistence type="predicted"/>
<accession>A0A8T0Q2A8</accession>
<reference evidence="2" key="1">
    <citation type="submission" date="2020-05" db="EMBL/GenBank/DDBJ databases">
        <title>WGS assembly of Panicum virgatum.</title>
        <authorList>
            <person name="Lovell J.T."/>
            <person name="Jenkins J."/>
            <person name="Shu S."/>
            <person name="Juenger T.E."/>
            <person name="Schmutz J."/>
        </authorList>
    </citation>
    <scope>NUCLEOTIDE SEQUENCE</scope>
    <source>
        <strain evidence="2">AP13</strain>
    </source>
</reference>
<organism evidence="2 3">
    <name type="scientific">Panicum virgatum</name>
    <name type="common">Blackwell switchgrass</name>
    <dbReference type="NCBI Taxonomy" id="38727"/>
    <lineage>
        <taxon>Eukaryota</taxon>
        <taxon>Viridiplantae</taxon>
        <taxon>Streptophyta</taxon>
        <taxon>Embryophyta</taxon>
        <taxon>Tracheophyta</taxon>
        <taxon>Spermatophyta</taxon>
        <taxon>Magnoliopsida</taxon>
        <taxon>Liliopsida</taxon>
        <taxon>Poales</taxon>
        <taxon>Poaceae</taxon>
        <taxon>PACMAD clade</taxon>
        <taxon>Panicoideae</taxon>
        <taxon>Panicodae</taxon>
        <taxon>Paniceae</taxon>
        <taxon>Panicinae</taxon>
        <taxon>Panicum</taxon>
        <taxon>Panicum sect. Hiantes</taxon>
    </lineage>
</organism>
<feature type="region of interest" description="Disordered" evidence="1">
    <location>
        <begin position="175"/>
        <end position="197"/>
    </location>
</feature>
<keyword evidence="3" id="KW-1185">Reference proteome</keyword>
<feature type="region of interest" description="Disordered" evidence="1">
    <location>
        <begin position="143"/>
        <end position="163"/>
    </location>
</feature>
<evidence type="ECO:0000313" key="3">
    <source>
        <dbReference type="Proteomes" id="UP000823388"/>
    </source>
</evidence>
<name>A0A8T0Q2A8_PANVG</name>
<evidence type="ECO:0000256" key="1">
    <source>
        <dbReference type="SAM" id="MobiDB-lite"/>
    </source>
</evidence>